<dbReference type="RefSeq" id="WP_240833131.1">
    <property type="nucleotide sequence ID" value="NZ_JAKWBL010000004.1"/>
</dbReference>
<dbReference type="InterPro" id="IPR050101">
    <property type="entry name" value="CinA"/>
</dbReference>
<sequence>MQEINASIITIGDELLIGQTIDTNSAFIGQELNKAGIWVKRRVAVGDVYDDIWKALDEERKYSRLIIITGGLGPTADDITKPLLCDYFNTKLVRNESVLAHIHDLFVNVYKRKVALSEQNIKQADLPENCTVLHNAHGSASGMWFEKENEAGAKTVFISLPGVPYEMKKILMEEALPKIVKHFGGEAVVHKVLSTFGMGESMVAEKLAAIESRLPAHIKLAYLPGYGMVKLRLTGRGADKAILEDELNSFYNEMRILLKQITIAENDDSLEMIIGQLLQKQQKKMATGRKLHRRLYRAQLPAYPNLLHILTAARLLIITKQRKICLMCSMKH</sequence>
<dbReference type="Pfam" id="PF00994">
    <property type="entry name" value="MoCF_biosynth"/>
    <property type="match status" value="1"/>
</dbReference>
<feature type="domain" description="MoaB/Mog" evidence="1">
    <location>
        <begin position="7"/>
        <end position="182"/>
    </location>
</feature>
<dbReference type="EMBL" id="JAKWBL010000004">
    <property type="protein sequence ID" value="MCH5600744.1"/>
    <property type="molecule type" value="Genomic_DNA"/>
</dbReference>
<dbReference type="SUPFAM" id="SSF53218">
    <property type="entry name" value="Molybdenum cofactor biosynthesis proteins"/>
    <property type="match status" value="1"/>
</dbReference>
<proteinExistence type="predicted"/>
<protein>
    <submittedName>
        <fullName evidence="2">Molybdopterin-binding protein</fullName>
    </submittedName>
</protein>
<name>A0ABS9SQV6_9BACT</name>
<dbReference type="InterPro" id="IPR041424">
    <property type="entry name" value="CinA_KH"/>
</dbReference>
<dbReference type="Gene3D" id="3.30.70.2860">
    <property type="match status" value="1"/>
</dbReference>
<dbReference type="SMART" id="SM00852">
    <property type="entry name" value="MoCF_biosynth"/>
    <property type="match status" value="1"/>
</dbReference>
<accession>A0ABS9SQV6</accession>
<evidence type="ECO:0000313" key="3">
    <source>
        <dbReference type="Proteomes" id="UP001202248"/>
    </source>
</evidence>
<dbReference type="Proteomes" id="UP001202248">
    <property type="component" value="Unassembled WGS sequence"/>
</dbReference>
<dbReference type="InterPro" id="IPR001453">
    <property type="entry name" value="MoaB/Mog_dom"/>
</dbReference>
<dbReference type="InterPro" id="IPR036425">
    <property type="entry name" value="MoaB/Mog-like_dom_sf"/>
</dbReference>
<reference evidence="2 3" key="1">
    <citation type="submission" date="2022-02" db="EMBL/GenBank/DDBJ databases">
        <authorList>
            <person name="Min J."/>
        </authorList>
    </citation>
    <scope>NUCLEOTIDE SEQUENCE [LARGE SCALE GENOMIC DNA]</scope>
    <source>
        <strain evidence="2 3">GR10-1</strain>
    </source>
</reference>
<organism evidence="2 3">
    <name type="scientific">Niabella ginsengisoli</name>
    <dbReference type="NCBI Taxonomy" id="522298"/>
    <lineage>
        <taxon>Bacteria</taxon>
        <taxon>Pseudomonadati</taxon>
        <taxon>Bacteroidota</taxon>
        <taxon>Chitinophagia</taxon>
        <taxon>Chitinophagales</taxon>
        <taxon>Chitinophagaceae</taxon>
        <taxon>Niabella</taxon>
    </lineage>
</organism>
<dbReference type="Pfam" id="PF18146">
    <property type="entry name" value="CinA_KH"/>
    <property type="match status" value="1"/>
</dbReference>
<keyword evidence="3" id="KW-1185">Reference proteome</keyword>
<evidence type="ECO:0000259" key="1">
    <source>
        <dbReference type="SMART" id="SM00852"/>
    </source>
</evidence>
<dbReference type="Gene3D" id="3.40.980.10">
    <property type="entry name" value="MoaB/Mog-like domain"/>
    <property type="match status" value="1"/>
</dbReference>
<evidence type="ECO:0000313" key="2">
    <source>
        <dbReference type="EMBL" id="MCH5600744.1"/>
    </source>
</evidence>
<comment type="caution">
    <text evidence="2">The sequence shown here is derived from an EMBL/GenBank/DDBJ whole genome shotgun (WGS) entry which is preliminary data.</text>
</comment>
<gene>
    <name evidence="2" type="ORF">MKP09_23920</name>
</gene>
<dbReference type="CDD" id="cd00885">
    <property type="entry name" value="cinA"/>
    <property type="match status" value="1"/>
</dbReference>
<dbReference type="PANTHER" id="PTHR13939">
    <property type="entry name" value="NICOTINAMIDE-NUCLEOTIDE AMIDOHYDROLASE PNCC"/>
    <property type="match status" value="1"/>
</dbReference>
<dbReference type="PANTHER" id="PTHR13939:SF0">
    <property type="entry name" value="NMN AMIDOHYDROLASE-LIKE PROTEIN YFAY"/>
    <property type="match status" value="1"/>
</dbReference>